<keyword evidence="3" id="KW-1185">Reference proteome</keyword>
<reference evidence="2" key="1">
    <citation type="submission" date="2023-06" db="EMBL/GenBank/DDBJ databases">
        <authorList>
            <consortium name="Lawrence Berkeley National Laboratory"/>
            <person name="Ahrendt S."/>
            <person name="Sahu N."/>
            <person name="Indic B."/>
            <person name="Wong-Bajracharya J."/>
            <person name="Merenyi Z."/>
            <person name="Ke H.-M."/>
            <person name="Monk M."/>
            <person name="Kocsube S."/>
            <person name="Drula E."/>
            <person name="Lipzen A."/>
            <person name="Balint B."/>
            <person name="Henrissat B."/>
            <person name="Andreopoulos B."/>
            <person name="Martin F.M."/>
            <person name="Harder C.B."/>
            <person name="Rigling D."/>
            <person name="Ford K.L."/>
            <person name="Foster G.D."/>
            <person name="Pangilinan J."/>
            <person name="Papanicolaou A."/>
            <person name="Barry K."/>
            <person name="LaButti K."/>
            <person name="Viragh M."/>
            <person name="Koriabine M."/>
            <person name="Yan M."/>
            <person name="Riley R."/>
            <person name="Champramary S."/>
            <person name="Plett K.L."/>
            <person name="Tsai I.J."/>
            <person name="Slot J."/>
            <person name="Sipos G."/>
            <person name="Plett J."/>
            <person name="Nagy L.G."/>
            <person name="Grigoriev I.V."/>
        </authorList>
    </citation>
    <scope>NUCLEOTIDE SEQUENCE</scope>
    <source>
        <strain evidence="2">ICMP 16352</strain>
    </source>
</reference>
<feature type="region of interest" description="Disordered" evidence="1">
    <location>
        <begin position="166"/>
        <end position="185"/>
    </location>
</feature>
<dbReference type="EMBL" id="JAUEPR010000065">
    <property type="protein sequence ID" value="KAK0468870.1"/>
    <property type="molecule type" value="Genomic_DNA"/>
</dbReference>
<accession>A0AA39U7S4</accession>
<gene>
    <name evidence="2" type="ORF">IW261DRAFT_1517275</name>
</gene>
<feature type="compositionally biased region" description="Acidic residues" evidence="1">
    <location>
        <begin position="174"/>
        <end position="185"/>
    </location>
</feature>
<dbReference type="Proteomes" id="UP001175227">
    <property type="component" value="Unassembled WGS sequence"/>
</dbReference>
<proteinExistence type="predicted"/>
<feature type="non-terminal residue" evidence="2">
    <location>
        <position position="185"/>
    </location>
</feature>
<evidence type="ECO:0000256" key="1">
    <source>
        <dbReference type="SAM" id="MobiDB-lite"/>
    </source>
</evidence>
<evidence type="ECO:0000313" key="2">
    <source>
        <dbReference type="EMBL" id="KAK0468870.1"/>
    </source>
</evidence>
<comment type="caution">
    <text evidence="2">The sequence shown here is derived from an EMBL/GenBank/DDBJ whole genome shotgun (WGS) entry which is preliminary data.</text>
</comment>
<sequence>LVIDVPIRGAIIHPIVDPVILTVIFPSRDINDLLEERTNELFRSFLEGIDLARVAVIMGQAKVLAVNLIGHFVDIPTGERVTLARLPALPVIPVDEHRLPLAIVVGPLGRTLKSTHGIVQARTVFWDVSWTVLIRSWPSPGRLPGSVRTVIVPLLDDSVSCYRLSGGDSAGEAGNDESSERDERG</sequence>
<dbReference type="AlphaFoldDB" id="A0AA39U7S4"/>
<feature type="non-terminal residue" evidence="2">
    <location>
        <position position="1"/>
    </location>
</feature>
<name>A0AA39U7S4_9AGAR</name>
<protein>
    <submittedName>
        <fullName evidence="2">Uncharacterized protein</fullName>
    </submittedName>
</protein>
<evidence type="ECO:0000313" key="3">
    <source>
        <dbReference type="Proteomes" id="UP001175227"/>
    </source>
</evidence>
<organism evidence="2 3">
    <name type="scientific">Armillaria novae-zelandiae</name>
    <dbReference type="NCBI Taxonomy" id="153914"/>
    <lineage>
        <taxon>Eukaryota</taxon>
        <taxon>Fungi</taxon>
        <taxon>Dikarya</taxon>
        <taxon>Basidiomycota</taxon>
        <taxon>Agaricomycotina</taxon>
        <taxon>Agaricomycetes</taxon>
        <taxon>Agaricomycetidae</taxon>
        <taxon>Agaricales</taxon>
        <taxon>Marasmiineae</taxon>
        <taxon>Physalacriaceae</taxon>
        <taxon>Armillaria</taxon>
    </lineage>
</organism>